<organism evidence="2">
    <name type="scientific">Tanacetum cinerariifolium</name>
    <name type="common">Dalmatian daisy</name>
    <name type="synonym">Chrysanthemum cinerariifolium</name>
    <dbReference type="NCBI Taxonomy" id="118510"/>
    <lineage>
        <taxon>Eukaryota</taxon>
        <taxon>Viridiplantae</taxon>
        <taxon>Streptophyta</taxon>
        <taxon>Embryophyta</taxon>
        <taxon>Tracheophyta</taxon>
        <taxon>Spermatophyta</taxon>
        <taxon>Magnoliopsida</taxon>
        <taxon>eudicotyledons</taxon>
        <taxon>Gunneridae</taxon>
        <taxon>Pentapetalae</taxon>
        <taxon>asterids</taxon>
        <taxon>campanulids</taxon>
        <taxon>Asterales</taxon>
        <taxon>Asteraceae</taxon>
        <taxon>Asteroideae</taxon>
        <taxon>Anthemideae</taxon>
        <taxon>Anthemidinae</taxon>
        <taxon>Tanacetum</taxon>
    </lineage>
</organism>
<evidence type="ECO:0000313" key="2">
    <source>
        <dbReference type="EMBL" id="GFD13608.1"/>
    </source>
</evidence>
<proteinExistence type="predicted"/>
<dbReference type="AlphaFoldDB" id="A0A699TX17"/>
<feature type="compositionally biased region" description="Polar residues" evidence="1">
    <location>
        <begin position="82"/>
        <end position="98"/>
    </location>
</feature>
<evidence type="ECO:0000256" key="1">
    <source>
        <dbReference type="SAM" id="MobiDB-lite"/>
    </source>
</evidence>
<feature type="compositionally biased region" description="Polar residues" evidence="1">
    <location>
        <begin position="145"/>
        <end position="155"/>
    </location>
</feature>
<comment type="caution">
    <text evidence="2">The sequence shown here is derived from an EMBL/GenBank/DDBJ whole genome shotgun (WGS) entry which is preliminary data.</text>
</comment>
<feature type="compositionally biased region" description="Basic and acidic residues" evidence="1">
    <location>
        <begin position="105"/>
        <end position="121"/>
    </location>
</feature>
<reference evidence="2" key="1">
    <citation type="journal article" date="2019" name="Sci. Rep.">
        <title>Draft genome of Tanacetum cinerariifolium, the natural source of mosquito coil.</title>
        <authorList>
            <person name="Yamashiro T."/>
            <person name="Shiraishi A."/>
            <person name="Satake H."/>
            <person name="Nakayama K."/>
        </authorList>
    </citation>
    <scope>NUCLEOTIDE SEQUENCE</scope>
</reference>
<gene>
    <name evidence="2" type="ORF">Tci_885577</name>
</gene>
<accession>A0A699TX17</accession>
<protein>
    <submittedName>
        <fullName evidence="2">Uncharacterized protein</fullName>
    </submittedName>
</protein>
<dbReference type="EMBL" id="BKCJ011273703">
    <property type="protein sequence ID" value="GFD13608.1"/>
    <property type="molecule type" value="Genomic_DNA"/>
</dbReference>
<feature type="non-terminal residue" evidence="2">
    <location>
        <position position="1"/>
    </location>
</feature>
<sequence length="155" mass="16927">DTVLLFHKRIRKLEAKVKTKSKRKLVISDSEEEEAVQDYAELEKLISLAEAAVNEPSSFILTGGKLDPSKISKSPAAVAQRSVQTFVRRSSSKSTQRLDYSDVDFSPRDSVATDRSIHAEEVVPADQGVSAASSNKGKGIAVESSVPQRKQTPQE</sequence>
<name>A0A699TX17_TANCI</name>
<feature type="region of interest" description="Disordered" evidence="1">
    <location>
        <begin position="82"/>
        <end position="155"/>
    </location>
</feature>
<feature type="non-terminal residue" evidence="2">
    <location>
        <position position="155"/>
    </location>
</feature>